<dbReference type="EMBL" id="MU853763">
    <property type="protein sequence ID" value="KAK3943786.1"/>
    <property type="molecule type" value="Genomic_DNA"/>
</dbReference>
<comment type="caution">
    <text evidence="1">The sequence shown here is derived from an EMBL/GenBank/DDBJ whole genome shotgun (WGS) entry which is preliminary data.</text>
</comment>
<organism evidence="1 2">
    <name type="scientific">Diplogelasinospora grovesii</name>
    <dbReference type="NCBI Taxonomy" id="303347"/>
    <lineage>
        <taxon>Eukaryota</taxon>
        <taxon>Fungi</taxon>
        <taxon>Dikarya</taxon>
        <taxon>Ascomycota</taxon>
        <taxon>Pezizomycotina</taxon>
        <taxon>Sordariomycetes</taxon>
        <taxon>Sordariomycetidae</taxon>
        <taxon>Sordariales</taxon>
        <taxon>Diplogelasinosporaceae</taxon>
        <taxon>Diplogelasinospora</taxon>
    </lineage>
</organism>
<feature type="non-terminal residue" evidence="1">
    <location>
        <position position="1"/>
    </location>
</feature>
<dbReference type="AlphaFoldDB" id="A0AAN6NDI4"/>
<keyword evidence="2" id="KW-1185">Reference proteome</keyword>
<accession>A0AAN6NDI4</accession>
<gene>
    <name evidence="1" type="ORF">QBC46DRAFT_253295</name>
</gene>
<evidence type="ECO:0000313" key="1">
    <source>
        <dbReference type="EMBL" id="KAK3943786.1"/>
    </source>
</evidence>
<name>A0AAN6NDI4_9PEZI</name>
<dbReference type="Proteomes" id="UP001303473">
    <property type="component" value="Unassembled WGS sequence"/>
</dbReference>
<protein>
    <submittedName>
        <fullName evidence="1">Uncharacterized protein</fullName>
    </submittedName>
</protein>
<evidence type="ECO:0000313" key="2">
    <source>
        <dbReference type="Proteomes" id="UP001303473"/>
    </source>
</evidence>
<reference evidence="2" key="1">
    <citation type="journal article" date="2023" name="Mol. Phylogenet. Evol.">
        <title>Genome-scale phylogeny and comparative genomics of the fungal order Sordariales.</title>
        <authorList>
            <person name="Hensen N."/>
            <person name="Bonometti L."/>
            <person name="Westerberg I."/>
            <person name="Brannstrom I.O."/>
            <person name="Guillou S."/>
            <person name="Cros-Aarteil S."/>
            <person name="Calhoun S."/>
            <person name="Haridas S."/>
            <person name="Kuo A."/>
            <person name="Mondo S."/>
            <person name="Pangilinan J."/>
            <person name="Riley R."/>
            <person name="LaButti K."/>
            <person name="Andreopoulos B."/>
            <person name="Lipzen A."/>
            <person name="Chen C."/>
            <person name="Yan M."/>
            <person name="Daum C."/>
            <person name="Ng V."/>
            <person name="Clum A."/>
            <person name="Steindorff A."/>
            <person name="Ohm R.A."/>
            <person name="Martin F."/>
            <person name="Silar P."/>
            <person name="Natvig D.O."/>
            <person name="Lalanne C."/>
            <person name="Gautier V."/>
            <person name="Ament-Velasquez S.L."/>
            <person name="Kruys A."/>
            <person name="Hutchinson M.I."/>
            <person name="Powell A.J."/>
            <person name="Barry K."/>
            <person name="Miller A.N."/>
            <person name="Grigoriev I.V."/>
            <person name="Debuchy R."/>
            <person name="Gladieux P."/>
            <person name="Hiltunen Thoren M."/>
            <person name="Johannesson H."/>
        </authorList>
    </citation>
    <scope>NUCLEOTIDE SEQUENCE [LARGE SCALE GENOMIC DNA]</scope>
    <source>
        <strain evidence="2">CBS 340.73</strain>
    </source>
</reference>
<proteinExistence type="predicted"/>
<sequence length="109" mass="13132">FKEIKIELLRIFTRFQNYIVKNPAIKITLIITYDSFKEIISPNLKMFPRNAKEFYIIRDTSNERYIKMLNYLIGFYDLTVEMLENILSLNEENFIRFKERAAALARRSP</sequence>